<accession>A0A4V5P9Z6</accession>
<dbReference type="AlphaFoldDB" id="A0A4V5P9Z6"/>
<dbReference type="EMBL" id="RWIC01000133">
    <property type="protein sequence ID" value="TKC49080.1"/>
    <property type="molecule type" value="Genomic_DNA"/>
</dbReference>
<feature type="non-terminal residue" evidence="1">
    <location>
        <position position="1"/>
    </location>
</feature>
<evidence type="ECO:0000313" key="1">
    <source>
        <dbReference type="EMBL" id="TKC49080.1"/>
    </source>
</evidence>
<protein>
    <submittedName>
        <fullName evidence="1">Uncharacterized protein</fullName>
    </submittedName>
</protein>
<name>A0A4V5P9Z6_MONMO</name>
<comment type="caution">
    <text evidence="1">The sequence shown here is derived from an EMBL/GenBank/DDBJ whole genome shotgun (WGS) entry which is preliminary data.</text>
</comment>
<reference evidence="2" key="1">
    <citation type="journal article" date="2019" name="IScience">
        <title>Narwhal Genome Reveals Long-Term Low Genetic Diversity despite Current Large Abundance Size.</title>
        <authorList>
            <person name="Westbury M.V."/>
            <person name="Petersen B."/>
            <person name="Garde E."/>
            <person name="Heide-Jorgensen M.P."/>
            <person name="Lorenzen E.D."/>
        </authorList>
    </citation>
    <scope>NUCLEOTIDE SEQUENCE [LARGE SCALE GENOMIC DNA]</scope>
</reference>
<feature type="non-terminal residue" evidence="1">
    <location>
        <position position="86"/>
    </location>
</feature>
<organism evidence="1 2">
    <name type="scientific">Monodon monoceros</name>
    <name type="common">Narwhal</name>
    <name type="synonym">Ceratodon monodon</name>
    <dbReference type="NCBI Taxonomy" id="40151"/>
    <lineage>
        <taxon>Eukaryota</taxon>
        <taxon>Metazoa</taxon>
        <taxon>Chordata</taxon>
        <taxon>Craniata</taxon>
        <taxon>Vertebrata</taxon>
        <taxon>Euteleostomi</taxon>
        <taxon>Mammalia</taxon>
        <taxon>Eutheria</taxon>
        <taxon>Laurasiatheria</taxon>
        <taxon>Artiodactyla</taxon>
        <taxon>Whippomorpha</taxon>
        <taxon>Cetacea</taxon>
        <taxon>Odontoceti</taxon>
        <taxon>Monodontidae</taxon>
        <taxon>Monodon</taxon>
    </lineage>
</organism>
<sequence>SAFTLDRLWLRSTGCFRRDHWLCKSRQCPVPGCRAPLRWISGPRGLSAVSGSKEHLGFLSYIWNLGWHYGNEILPLWKIYACRLNC</sequence>
<proteinExistence type="predicted"/>
<gene>
    <name evidence="1" type="ORF">EI555_015880</name>
</gene>
<dbReference type="Proteomes" id="UP000308365">
    <property type="component" value="Unassembled WGS sequence"/>
</dbReference>
<evidence type="ECO:0000313" key="2">
    <source>
        <dbReference type="Proteomes" id="UP000308365"/>
    </source>
</evidence>